<dbReference type="Proteomes" id="UP000053328">
    <property type="component" value="Unassembled WGS sequence"/>
</dbReference>
<feature type="domain" description="AB hydrolase-1" evidence="1">
    <location>
        <begin position="39"/>
        <end position="139"/>
    </location>
</feature>
<dbReference type="STRING" id="91928.A0A0D2AA33"/>
<dbReference type="RefSeq" id="XP_016241828.1">
    <property type="nucleotide sequence ID" value="XM_016376552.1"/>
</dbReference>
<reference evidence="2 3" key="1">
    <citation type="submission" date="2015-01" db="EMBL/GenBank/DDBJ databases">
        <title>The Genome Sequence of Exophiala spinifera CBS89968.</title>
        <authorList>
            <consortium name="The Broad Institute Genomics Platform"/>
            <person name="Cuomo C."/>
            <person name="de Hoog S."/>
            <person name="Gorbushina A."/>
            <person name="Stielow B."/>
            <person name="Teixiera M."/>
            <person name="Abouelleil A."/>
            <person name="Chapman S.B."/>
            <person name="Priest M."/>
            <person name="Young S.K."/>
            <person name="Wortman J."/>
            <person name="Nusbaum C."/>
            <person name="Birren B."/>
        </authorList>
    </citation>
    <scope>NUCLEOTIDE SEQUENCE [LARGE SCALE GENOMIC DNA]</scope>
    <source>
        <strain evidence="2 3">CBS 89968</strain>
    </source>
</reference>
<name>A0A0D2AA33_9EURO</name>
<proteinExistence type="predicted"/>
<accession>A0A0D2AA33</accession>
<dbReference type="VEuPathDB" id="FungiDB:PV08_02192"/>
<dbReference type="PANTHER" id="PTHR45763">
    <property type="entry name" value="HYDROLASE, ALPHA/BETA FOLD FAMILY PROTEIN, EXPRESSED-RELATED"/>
    <property type="match status" value="1"/>
</dbReference>
<dbReference type="PANTHER" id="PTHR45763:SF46">
    <property type="entry name" value="AB HYDROLASE-1 DOMAIN-CONTAINING PROTEIN"/>
    <property type="match status" value="1"/>
</dbReference>
<dbReference type="EMBL" id="KN847492">
    <property type="protein sequence ID" value="KIW21612.1"/>
    <property type="molecule type" value="Genomic_DNA"/>
</dbReference>
<dbReference type="GeneID" id="27329275"/>
<evidence type="ECO:0000259" key="1">
    <source>
        <dbReference type="Pfam" id="PF00561"/>
    </source>
</evidence>
<dbReference type="Pfam" id="PF00561">
    <property type="entry name" value="Abhydrolase_1"/>
    <property type="match status" value="1"/>
</dbReference>
<dbReference type="OrthoDB" id="294702at2759"/>
<dbReference type="AlphaFoldDB" id="A0A0D2AA33"/>
<evidence type="ECO:0000313" key="3">
    <source>
        <dbReference type="Proteomes" id="UP000053328"/>
    </source>
</evidence>
<evidence type="ECO:0000313" key="2">
    <source>
        <dbReference type="EMBL" id="KIW21612.1"/>
    </source>
</evidence>
<dbReference type="HOGENOM" id="CLU_020336_49_0_1"/>
<dbReference type="Gene3D" id="3.40.50.1820">
    <property type="entry name" value="alpha/beta hydrolase"/>
    <property type="match status" value="1"/>
</dbReference>
<keyword evidence="3" id="KW-1185">Reference proteome</keyword>
<dbReference type="InterPro" id="IPR029058">
    <property type="entry name" value="AB_hydrolase_fold"/>
</dbReference>
<sequence length="312" mass="33893">MTTSEVTLPDGRILAYIDYDPPTASGDGGHATAASPAKPVLFYCHGFPGSRVEGDFLKSTAQRHGARLISIDRPGMGLSTFQPHRTVLDWPQDVLHLANHLHIDGFYVVGASGGAPYVFACVKALPKTRLLGACVVAGAYPLSLGTDGMSWPNRILMWTASSKWFSWVSSLLMDLEFGSVARDREHPERMTKMMVQVMKSRPGPDAKCVDSEWATAKLVEALQESYRQPGDGVNLDIKLIAGDWGFNLADLDTEGFNISLWHGGLDANVPVGMARKGAALIKGAKLRVLEDEAHLSISMNAQDQFLETLLGR</sequence>
<dbReference type="SUPFAM" id="SSF53474">
    <property type="entry name" value="alpha/beta-Hydrolases"/>
    <property type="match status" value="1"/>
</dbReference>
<organism evidence="2 3">
    <name type="scientific">Exophiala spinifera</name>
    <dbReference type="NCBI Taxonomy" id="91928"/>
    <lineage>
        <taxon>Eukaryota</taxon>
        <taxon>Fungi</taxon>
        <taxon>Dikarya</taxon>
        <taxon>Ascomycota</taxon>
        <taxon>Pezizomycotina</taxon>
        <taxon>Eurotiomycetes</taxon>
        <taxon>Chaetothyriomycetidae</taxon>
        <taxon>Chaetothyriales</taxon>
        <taxon>Herpotrichiellaceae</taxon>
        <taxon>Exophiala</taxon>
    </lineage>
</organism>
<gene>
    <name evidence="2" type="ORF">PV08_02192</name>
</gene>
<dbReference type="InterPro" id="IPR000073">
    <property type="entry name" value="AB_hydrolase_1"/>
</dbReference>
<protein>
    <recommendedName>
        <fullName evidence="1">AB hydrolase-1 domain-containing protein</fullName>
    </recommendedName>
</protein>